<feature type="domain" description="N-acetyltransferase" evidence="1">
    <location>
        <begin position="7"/>
        <end position="147"/>
    </location>
</feature>
<dbReference type="Pfam" id="PF13673">
    <property type="entry name" value="Acetyltransf_10"/>
    <property type="match status" value="1"/>
</dbReference>
<keyword evidence="3" id="KW-1185">Reference proteome</keyword>
<dbReference type="Gene3D" id="3.40.630.30">
    <property type="match status" value="1"/>
</dbReference>
<dbReference type="InterPro" id="IPR016181">
    <property type="entry name" value="Acyl_CoA_acyltransferase"/>
</dbReference>
<dbReference type="AlphaFoldDB" id="A0AAN4W1A2"/>
<gene>
    <name evidence="2" type="ORF">PEDI_30290</name>
</gene>
<evidence type="ECO:0000313" key="2">
    <source>
        <dbReference type="EMBL" id="GJM62477.1"/>
    </source>
</evidence>
<name>A0AAN4W1A2_9BACT</name>
<dbReference type="Proteomes" id="UP001310022">
    <property type="component" value="Unassembled WGS sequence"/>
</dbReference>
<evidence type="ECO:0000313" key="3">
    <source>
        <dbReference type="Proteomes" id="UP001310022"/>
    </source>
</evidence>
<organism evidence="2 3">
    <name type="scientific">Persicobacter diffluens</name>
    <dbReference type="NCBI Taxonomy" id="981"/>
    <lineage>
        <taxon>Bacteria</taxon>
        <taxon>Pseudomonadati</taxon>
        <taxon>Bacteroidota</taxon>
        <taxon>Cytophagia</taxon>
        <taxon>Cytophagales</taxon>
        <taxon>Persicobacteraceae</taxon>
        <taxon>Persicobacter</taxon>
    </lineage>
</organism>
<dbReference type="EMBL" id="BQKE01000002">
    <property type="protein sequence ID" value="GJM62477.1"/>
    <property type="molecule type" value="Genomic_DNA"/>
</dbReference>
<sequence>MNNFHFFICERIDKSLQQAIFSLRHQVFTLEQGIPQQMDQDGKDLSAIHLVVTQNKKVIATARLEKLCHKSVLLSRIAVKKDFRKKGLAREIVKKMIDYGKEKGFLQINVNAHHHLIPFYKELQFKIAGEPISLLQYSLQPMHQMLIKVYENPPAPLLQDQPDIPIKGNGTQKNIDC</sequence>
<dbReference type="RefSeq" id="WP_338237760.1">
    <property type="nucleotide sequence ID" value="NZ_BQKE01000002.1"/>
</dbReference>
<evidence type="ECO:0000259" key="1">
    <source>
        <dbReference type="PROSITE" id="PS51186"/>
    </source>
</evidence>
<dbReference type="SUPFAM" id="SSF55729">
    <property type="entry name" value="Acyl-CoA N-acyltransferases (Nat)"/>
    <property type="match status" value="1"/>
</dbReference>
<dbReference type="GO" id="GO:0016747">
    <property type="term" value="F:acyltransferase activity, transferring groups other than amino-acyl groups"/>
    <property type="evidence" value="ECO:0007669"/>
    <property type="project" value="InterPro"/>
</dbReference>
<proteinExistence type="predicted"/>
<dbReference type="InterPro" id="IPR000182">
    <property type="entry name" value="GNAT_dom"/>
</dbReference>
<dbReference type="CDD" id="cd04301">
    <property type="entry name" value="NAT_SF"/>
    <property type="match status" value="1"/>
</dbReference>
<comment type="caution">
    <text evidence="2">The sequence shown here is derived from an EMBL/GenBank/DDBJ whole genome shotgun (WGS) entry which is preliminary data.</text>
</comment>
<reference evidence="2 3" key="1">
    <citation type="submission" date="2021-12" db="EMBL/GenBank/DDBJ databases">
        <title>Genome sequencing of bacteria with rrn-lacking chromosome and rrn-plasmid.</title>
        <authorList>
            <person name="Anda M."/>
            <person name="Iwasaki W."/>
        </authorList>
    </citation>
    <scope>NUCLEOTIDE SEQUENCE [LARGE SCALE GENOMIC DNA]</scope>
    <source>
        <strain evidence="2 3">NBRC 15940</strain>
    </source>
</reference>
<dbReference type="PROSITE" id="PS51186">
    <property type="entry name" value="GNAT"/>
    <property type="match status" value="1"/>
</dbReference>
<protein>
    <recommendedName>
        <fullName evidence="1">N-acetyltransferase domain-containing protein</fullName>
    </recommendedName>
</protein>
<accession>A0AAN4W1A2</accession>